<reference evidence="4 5" key="1">
    <citation type="submission" date="2020-10" db="EMBL/GenBank/DDBJ databases">
        <title>Genome sequencing of Massilia sp. LPB0304.</title>
        <authorList>
            <person name="Kim J."/>
        </authorList>
    </citation>
    <scope>NUCLEOTIDE SEQUENCE [LARGE SCALE GENOMIC DNA]</scope>
    <source>
        <strain evidence="4 5">LPB0304</strain>
    </source>
</reference>
<dbReference type="GO" id="GO:0000976">
    <property type="term" value="F:transcription cis-regulatory region binding"/>
    <property type="evidence" value="ECO:0007669"/>
    <property type="project" value="TreeGrafter"/>
</dbReference>
<evidence type="ECO:0000256" key="2">
    <source>
        <dbReference type="PROSITE-ProRule" id="PRU00335"/>
    </source>
</evidence>
<dbReference type="SUPFAM" id="SSF48498">
    <property type="entry name" value="Tetracyclin repressor-like, C-terminal domain"/>
    <property type="match status" value="1"/>
</dbReference>
<evidence type="ECO:0000259" key="3">
    <source>
        <dbReference type="PROSITE" id="PS50977"/>
    </source>
</evidence>
<dbReference type="PANTHER" id="PTHR30055:SF223">
    <property type="entry name" value="HTH-TYPE TRANSCRIPTIONAL REGULATOR UIDR"/>
    <property type="match status" value="1"/>
</dbReference>
<dbReference type="InterPro" id="IPR001647">
    <property type="entry name" value="HTH_TetR"/>
</dbReference>
<organism evidence="4 5">
    <name type="scientific">Massilia litorea</name>
    <dbReference type="NCBI Taxonomy" id="2769491"/>
    <lineage>
        <taxon>Bacteria</taxon>
        <taxon>Pseudomonadati</taxon>
        <taxon>Pseudomonadota</taxon>
        <taxon>Betaproteobacteria</taxon>
        <taxon>Burkholderiales</taxon>
        <taxon>Oxalobacteraceae</taxon>
        <taxon>Telluria group</taxon>
        <taxon>Massilia</taxon>
    </lineage>
</organism>
<dbReference type="GO" id="GO:0003700">
    <property type="term" value="F:DNA-binding transcription factor activity"/>
    <property type="evidence" value="ECO:0007669"/>
    <property type="project" value="TreeGrafter"/>
</dbReference>
<evidence type="ECO:0000256" key="1">
    <source>
        <dbReference type="ARBA" id="ARBA00023125"/>
    </source>
</evidence>
<dbReference type="PANTHER" id="PTHR30055">
    <property type="entry name" value="HTH-TYPE TRANSCRIPTIONAL REGULATOR RUTR"/>
    <property type="match status" value="1"/>
</dbReference>
<dbReference type="InterPro" id="IPR050109">
    <property type="entry name" value="HTH-type_TetR-like_transc_reg"/>
</dbReference>
<evidence type="ECO:0000313" key="4">
    <source>
        <dbReference type="EMBL" id="QOL48707.1"/>
    </source>
</evidence>
<dbReference type="Gene3D" id="1.10.357.10">
    <property type="entry name" value="Tetracycline Repressor, domain 2"/>
    <property type="match status" value="1"/>
</dbReference>
<dbReference type="EMBL" id="CP062941">
    <property type="protein sequence ID" value="QOL48707.1"/>
    <property type="molecule type" value="Genomic_DNA"/>
</dbReference>
<dbReference type="Proteomes" id="UP000593875">
    <property type="component" value="Chromosome"/>
</dbReference>
<dbReference type="KEGG" id="mlir:LPB04_17330"/>
<accession>A0A7L9U1C0</accession>
<feature type="DNA-binding region" description="H-T-H motif" evidence="2">
    <location>
        <begin position="31"/>
        <end position="50"/>
    </location>
</feature>
<dbReference type="RefSeq" id="WP_193685750.1">
    <property type="nucleotide sequence ID" value="NZ_CP062941.1"/>
</dbReference>
<keyword evidence="1 2" id="KW-0238">DNA-binding</keyword>
<proteinExistence type="predicted"/>
<dbReference type="PRINTS" id="PR00455">
    <property type="entry name" value="HTHTETR"/>
</dbReference>
<feature type="domain" description="HTH tetR-type" evidence="3">
    <location>
        <begin position="9"/>
        <end position="68"/>
    </location>
</feature>
<dbReference type="InterPro" id="IPR009057">
    <property type="entry name" value="Homeodomain-like_sf"/>
</dbReference>
<dbReference type="SUPFAM" id="SSF46689">
    <property type="entry name" value="Homeodomain-like"/>
    <property type="match status" value="1"/>
</dbReference>
<evidence type="ECO:0000313" key="5">
    <source>
        <dbReference type="Proteomes" id="UP000593875"/>
    </source>
</evidence>
<dbReference type="InterPro" id="IPR036271">
    <property type="entry name" value="Tet_transcr_reg_TetR-rel_C_sf"/>
</dbReference>
<dbReference type="AlphaFoldDB" id="A0A7L9U1C0"/>
<dbReference type="Pfam" id="PF00440">
    <property type="entry name" value="TetR_N"/>
    <property type="match status" value="1"/>
</dbReference>
<sequence>MTLLRSDAALRRDQILDAADAVFSERGITAPLDLVVTRAGVGRATLYRNFPDRAALVEALFERAMSGLEAEARGHDLFALVEQVGMNLVAAPAIADYWRALEPGHPAAKAARERLARLFRSPLAAALKSKACRPDLRPADLVLLCGMLGAALRGGTLARRRSLVRRALELTGGALSPPAPAPRGR</sequence>
<keyword evidence="5" id="KW-1185">Reference proteome</keyword>
<protein>
    <submittedName>
        <fullName evidence="4">TetR/AcrR family transcriptional regulator</fullName>
    </submittedName>
</protein>
<gene>
    <name evidence="4" type="ORF">LPB04_17330</name>
</gene>
<name>A0A7L9U1C0_9BURK</name>
<dbReference type="PROSITE" id="PS50977">
    <property type="entry name" value="HTH_TETR_2"/>
    <property type="match status" value="1"/>
</dbReference>